<evidence type="ECO:0008006" key="3">
    <source>
        <dbReference type="Google" id="ProtNLM"/>
    </source>
</evidence>
<dbReference type="Proteomes" id="UP001500604">
    <property type="component" value="Unassembled WGS sequence"/>
</dbReference>
<organism evidence="1 2">
    <name type="scientific">Kistimonas scapharcae</name>
    <dbReference type="NCBI Taxonomy" id="1036133"/>
    <lineage>
        <taxon>Bacteria</taxon>
        <taxon>Pseudomonadati</taxon>
        <taxon>Pseudomonadota</taxon>
        <taxon>Gammaproteobacteria</taxon>
        <taxon>Oceanospirillales</taxon>
        <taxon>Endozoicomonadaceae</taxon>
        <taxon>Kistimonas</taxon>
    </lineage>
</organism>
<gene>
    <name evidence="1" type="ORF">GCM10023116_48490</name>
</gene>
<name>A0ABP8VC24_9GAMM</name>
<sequence>MPKGRGCKQKGDNFERELAAFLNEYAYGRSLCHRAPLSGGGSVISTGGADLTGTPGLFVEAKRVERCAFPNALEQAERNAEQTCSTEHPIVINRRNRQCMEESYVFLRLGDFLAFYHAWLEREGHPHSN</sequence>
<dbReference type="EMBL" id="BAABFL010000477">
    <property type="protein sequence ID" value="GAA4652565.1"/>
    <property type="molecule type" value="Genomic_DNA"/>
</dbReference>
<comment type="caution">
    <text evidence="1">The sequence shown here is derived from an EMBL/GenBank/DDBJ whole genome shotgun (WGS) entry which is preliminary data.</text>
</comment>
<protein>
    <recommendedName>
        <fullName evidence="3">Holliday junction resolvase</fullName>
    </recommendedName>
</protein>
<dbReference type="RefSeq" id="WP_345199158.1">
    <property type="nucleotide sequence ID" value="NZ_BAABFL010000477.1"/>
</dbReference>
<accession>A0ABP8VC24</accession>
<reference evidence="2" key="1">
    <citation type="journal article" date="2019" name="Int. J. Syst. Evol. Microbiol.">
        <title>The Global Catalogue of Microorganisms (GCM) 10K type strain sequencing project: providing services to taxonomists for standard genome sequencing and annotation.</title>
        <authorList>
            <consortium name="The Broad Institute Genomics Platform"/>
            <consortium name="The Broad Institute Genome Sequencing Center for Infectious Disease"/>
            <person name="Wu L."/>
            <person name="Ma J."/>
        </authorList>
    </citation>
    <scope>NUCLEOTIDE SEQUENCE [LARGE SCALE GENOMIC DNA]</scope>
    <source>
        <strain evidence="2">JCM 17805</strain>
    </source>
</reference>
<proteinExistence type="predicted"/>
<evidence type="ECO:0000313" key="2">
    <source>
        <dbReference type="Proteomes" id="UP001500604"/>
    </source>
</evidence>
<evidence type="ECO:0000313" key="1">
    <source>
        <dbReference type="EMBL" id="GAA4652565.1"/>
    </source>
</evidence>
<keyword evidence="2" id="KW-1185">Reference proteome</keyword>